<dbReference type="EMBL" id="SRHY01000005">
    <property type="protein sequence ID" value="TFJ93536.1"/>
    <property type="molecule type" value="Genomic_DNA"/>
</dbReference>
<dbReference type="CDD" id="cd16917">
    <property type="entry name" value="HATPase_UhpB-NarQ-NarX-like"/>
    <property type="match status" value="1"/>
</dbReference>
<dbReference type="GO" id="GO:0046983">
    <property type="term" value="F:protein dimerization activity"/>
    <property type="evidence" value="ECO:0007669"/>
    <property type="project" value="InterPro"/>
</dbReference>
<evidence type="ECO:0000256" key="2">
    <source>
        <dbReference type="ARBA" id="ARBA00004651"/>
    </source>
</evidence>
<protein>
    <recommendedName>
        <fullName evidence="13">Sensor histidine kinase</fullName>
        <ecNumber evidence="13">2.7.13.3</ecNumber>
    </recommendedName>
</protein>
<dbReference type="Gene3D" id="1.20.5.1930">
    <property type="match status" value="1"/>
</dbReference>
<evidence type="ECO:0000256" key="9">
    <source>
        <dbReference type="ARBA" id="ARBA00022840"/>
    </source>
</evidence>
<dbReference type="Gene3D" id="3.30.565.10">
    <property type="entry name" value="Histidine kinase-like ATPase, C-terminal domain"/>
    <property type="match status" value="1"/>
</dbReference>
<dbReference type="PANTHER" id="PTHR24421:SF37">
    <property type="entry name" value="SENSOR HISTIDINE KINASE NARS"/>
    <property type="match status" value="1"/>
</dbReference>
<comment type="catalytic activity">
    <reaction evidence="1 13">
        <text>ATP + protein L-histidine = ADP + protein N-phospho-L-histidine.</text>
        <dbReference type="EC" id="2.7.13.3"/>
    </reaction>
</comment>
<dbReference type="PROSITE" id="PS50885">
    <property type="entry name" value="HAMP"/>
    <property type="match status" value="1"/>
</dbReference>
<feature type="transmembrane region" description="Helical" evidence="14">
    <location>
        <begin position="45"/>
        <end position="68"/>
    </location>
</feature>
<dbReference type="Gene3D" id="6.10.340.10">
    <property type="match status" value="1"/>
</dbReference>
<dbReference type="GO" id="GO:0005886">
    <property type="term" value="C:plasma membrane"/>
    <property type="evidence" value="ECO:0007669"/>
    <property type="project" value="UniProtKB-SubCell"/>
</dbReference>
<dbReference type="OrthoDB" id="9795828at2"/>
<dbReference type="PIRSF" id="PIRSF037431">
    <property type="entry name" value="STHK_LiaS"/>
    <property type="match status" value="1"/>
</dbReference>
<dbReference type="SMART" id="SM00387">
    <property type="entry name" value="HATPase_c"/>
    <property type="match status" value="1"/>
</dbReference>
<dbReference type="SUPFAM" id="SSF55874">
    <property type="entry name" value="ATPase domain of HSP90 chaperone/DNA topoisomerase II/histidine kinase"/>
    <property type="match status" value="1"/>
</dbReference>
<evidence type="ECO:0000256" key="11">
    <source>
        <dbReference type="ARBA" id="ARBA00023012"/>
    </source>
</evidence>
<dbReference type="InterPro" id="IPR050482">
    <property type="entry name" value="Sensor_HK_TwoCompSys"/>
</dbReference>
<evidence type="ECO:0000256" key="5">
    <source>
        <dbReference type="ARBA" id="ARBA00022679"/>
    </source>
</evidence>
<dbReference type="AlphaFoldDB" id="A0A4Y9ACM3"/>
<reference evidence="17 18" key="1">
    <citation type="submission" date="2019-03" db="EMBL/GenBank/DDBJ databases">
        <title>Genome sequence of Lentibacillus salicampi ATCC BAA-719.</title>
        <authorList>
            <person name="Maclea K.S."/>
            <person name="Simoes Junior M."/>
        </authorList>
    </citation>
    <scope>NUCLEOTIDE SEQUENCE [LARGE SCALE GENOMIC DNA]</scope>
    <source>
        <strain evidence="17 18">ATCC BAA-719</strain>
    </source>
</reference>
<keyword evidence="8 13" id="KW-0418">Kinase</keyword>
<proteinExistence type="predicted"/>
<organism evidence="17 18">
    <name type="scientific">Lentibacillus salicampi</name>
    <dbReference type="NCBI Taxonomy" id="175306"/>
    <lineage>
        <taxon>Bacteria</taxon>
        <taxon>Bacillati</taxon>
        <taxon>Bacillota</taxon>
        <taxon>Bacilli</taxon>
        <taxon>Bacillales</taxon>
        <taxon>Bacillaceae</taxon>
        <taxon>Lentibacillus</taxon>
    </lineage>
</organism>
<dbReference type="InterPro" id="IPR017202">
    <property type="entry name" value="LiaS/VraS"/>
</dbReference>
<evidence type="ECO:0000256" key="6">
    <source>
        <dbReference type="ARBA" id="ARBA00022692"/>
    </source>
</evidence>
<feature type="domain" description="HAMP" evidence="16">
    <location>
        <begin position="72"/>
        <end position="124"/>
    </location>
</feature>
<dbReference type="GO" id="GO:0000155">
    <property type="term" value="F:phosphorelay sensor kinase activity"/>
    <property type="evidence" value="ECO:0007669"/>
    <property type="project" value="UniProtKB-UniRule"/>
</dbReference>
<dbReference type="RefSeq" id="WP_135109197.1">
    <property type="nucleotide sequence ID" value="NZ_SRHY01000005.1"/>
</dbReference>
<dbReference type="GO" id="GO:0005524">
    <property type="term" value="F:ATP binding"/>
    <property type="evidence" value="ECO:0007669"/>
    <property type="project" value="UniProtKB-UniRule"/>
</dbReference>
<dbReference type="InterPro" id="IPR003660">
    <property type="entry name" value="HAMP_dom"/>
</dbReference>
<gene>
    <name evidence="17" type="ORF">E4U82_06135</name>
</gene>
<dbReference type="SMART" id="SM00304">
    <property type="entry name" value="HAMP"/>
    <property type="match status" value="1"/>
</dbReference>
<feature type="domain" description="Histidine kinase" evidence="15">
    <location>
        <begin position="151"/>
        <end position="345"/>
    </location>
</feature>
<comment type="caution">
    <text evidence="17">The sequence shown here is derived from an EMBL/GenBank/DDBJ whole genome shotgun (WGS) entry which is preliminary data.</text>
</comment>
<dbReference type="InterPro" id="IPR005467">
    <property type="entry name" value="His_kinase_dom"/>
</dbReference>
<feature type="transmembrane region" description="Helical" evidence="14">
    <location>
        <begin position="20"/>
        <end position="39"/>
    </location>
</feature>
<evidence type="ECO:0000256" key="8">
    <source>
        <dbReference type="ARBA" id="ARBA00022777"/>
    </source>
</evidence>
<keyword evidence="10 14" id="KW-1133">Transmembrane helix</keyword>
<evidence type="ECO:0000256" key="10">
    <source>
        <dbReference type="ARBA" id="ARBA00022989"/>
    </source>
</evidence>
<dbReference type="InterPro" id="IPR036890">
    <property type="entry name" value="HATPase_C_sf"/>
</dbReference>
<evidence type="ECO:0000256" key="14">
    <source>
        <dbReference type="SAM" id="Phobius"/>
    </source>
</evidence>
<evidence type="ECO:0000256" key="4">
    <source>
        <dbReference type="ARBA" id="ARBA00022553"/>
    </source>
</evidence>
<dbReference type="InterPro" id="IPR011712">
    <property type="entry name" value="Sig_transdc_His_kin_sub3_dim/P"/>
</dbReference>
<evidence type="ECO:0000256" key="3">
    <source>
        <dbReference type="ARBA" id="ARBA00022475"/>
    </source>
</evidence>
<evidence type="ECO:0000256" key="12">
    <source>
        <dbReference type="ARBA" id="ARBA00023136"/>
    </source>
</evidence>
<dbReference type="Pfam" id="PF07730">
    <property type="entry name" value="HisKA_3"/>
    <property type="match status" value="1"/>
</dbReference>
<dbReference type="Pfam" id="PF02518">
    <property type="entry name" value="HATPase_c"/>
    <property type="match status" value="1"/>
</dbReference>
<evidence type="ECO:0000256" key="7">
    <source>
        <dbReference type="ARBA" id="ARBA00022741"/>
    </source>
</evidence>
<dbReference type="EC" id="2.7.13.3" evidence="13"/>
<evidence type="ECO:0000259" key="15">
    <source>
        <dbReference type="PROSITE" id="PS50109"/>
    </source>
</evidence>
<keyword evidence="7 13" id="KW-0547">Nucleotide-binding</keyword>
<keyword evidence="12 13" id="KW-0472">Membrane</keyword>
<dbReference type="InterPro" id="IPR003594">
    <property type="entry name" value="HATPase_dom"/>
</dbReference>
<accession>A0A4Y9ACM3</accession>
<keyword evidence="5 13" id="KW-0808">Transferase</keyword>
<keyword evidence="3 13" id="KW-1003">Cell membrane</keyword>
<keyword evidence="4" id="KW-0597">Phosphoprotein</keyword>
<evidence type="ECO:0000256" key="1">
    <source>
        <dbReference type="ARBA" id="ARBA00000085"/>
    </source>
</evidence>
<keyword evidence="11 13" id="KW-0902">Two-component regulatory system</keyword>
<name>A0A4Y9ACM3_9BACI</name>
<keyword evidence="18" id="KW-1185">Reference proteome</keyword>
<sequence>MLRKLSSTRYMYIRSHLYAVFLTTILLLSMLLSIHVLFAPDWLSAGGIVAFTLFYVLFGIVISFYAGFKSGGSMKERLDDMSVLITKFANGHYDARVYFQERDEITRISNEMNELGEKLESQVASLKRMADEKADYAKSAHKAAAMEERQRLARDLHDAVSQQLFALTMMSEAAVRQIDQQPEEARTQIREVANTALKTQTEMRALLLHLRPVHLSGEPLSSGIRKLIGELEQKTQLTFTVHMADDLKLSETIEEHLFRITQEALSNILRHAEASHVKLDMVTRPNELFLHIRDDGRGFDAQERTDRKTSYGLKTMKERTEELGGTFTVRSVRGEGTYIDIRIPC</sequence>
<evidence type="ECO:0000313" key="18">
    <source>
        <dbReference type="Proteomes" id="UP000298484"/>
    </source>
</evidence>
<evidence type="ECO:0000256" key="13">
    <source>
        <dbReference type="PIRNR" id="PIRNR037431"/>
    </source>
</evidence>
<keyword evidence="9 13" id="KW-0067">ATP-binding</keyword>
<evidence type="ECO:0000259" key="16">
    <source>
        <dbReference type="PROSITE" id="PS50885"/>
    </source>
</evidence>
<keyword evidence="6 14" id="KW-0812">Transmembrane</keyword>
<dbReference type="PANTHER" id="PTHR24421">
    <property type="entry name" value="NITRATE/NITRITE SENSOR PROTEIN NARX-RELATED"/>
    <property type="match status" value="1"/>
</dbReference>
<comment type="subcellular location">
    <subcellularLocation>
        <location evidence="2 13">Cell membrane</location>
        <topology evidence="2 13">Multi-pass membrane protein</topology>
    </subcellularLocation>
</comment>
<evidence type="ECO:0000313" key="17">
    <source>
        <dbReference type="EMBL" id="TFJ93536.1"/>
    </source>
</evidence>
<dbReference type="Proteomes" id="UP000298484">
    <property type="component" value="Unassembled WGS sequence"/>
</dbReference>
<dbReference type="PROSITE" id="PS50109">
    <property type="entry name" value="HIS_KIN"/>
    <property type="match status" value="1"/>
</dbReference>